<feature type="region of interest" description="Disordered" evidence="7">
    <location>
        <begin position="585"/>
        <end position="604"/>
    </location>
</feature>
<proteinExistence type="predicted"/>
<dbReference type="GO" id="GO:0046872">
    <property type="term" value="F:metal ion binding"/>
    <property type="evidence" value="ECO:0007669"/>
    <property type="project" value="UniProtKB-KW"/>
</dbReference>
<reference evidence="11 12" key="1">
    <citation type="submission" date="2016-02" db="EMBL/GenBank/DDBJ databases">
        <title>Genome analysis of coral dinoflagellate symbionts highlights evolutionary adaptations to a symbiotic lifestyle.</title>
        <authorList>
            <person name="Aranda M."/>
            <person name="Li Y."/>
            <person name="Liew Y.J."/>
            <person name="Baumgarten S."/>
            <person name="Simakov O."/>
            <person name="Wilson M."/>
            <person name="Piel J."/>
            <person name="Ashoor H."/>
            <person name="Bougouffa S."/>
            <person name="Bajic V.B."/>
            <person name="Ryu T."/>
            <person name="Ravasi T."/>
            <person name="Bayer T."/>
            <person name="Micklem G."/>
            <person name="Kim H."/>
            <person name="Bhak J."/>
            <person name="Lajeunesse T.C."/>
            <person name="Voolstra C.R."/>
        </authorList>
    </citation>
    <scope>NUCLEOTIDE SEQUENCE [LARGE SCALE GENOMIC DNA]</scope>
    <source>
        <strain evidence="11 12">CCMP2467</strain>
    </source>
</reference>
<feature type="compositionally biased region" description="Polar residues" evidence="7">
    <location>
        <begin position="588"/>
        <end position="604"/>
    </location>
</feature>
<dbReference type="SMART" id="SM01052">
    <property type="entry name" value="CAP_GLY"/>
    <property type="match status" value="1"/>
</dbReference>
<evidence type="ECO:0000256" key="1">
    <source>
        <dbReference type="ARBA" id="ARBA00022714"/>
    </source>
</evidence>
<dbReference type="InterPro" id="IPR011990">
    <property type="entry name" value="TPR-like_helical_dom_sf"/>
</dbReference>
<evidence type="ECO:0000256" key="2">
    <source>
        <dbReference type="ARBA" id="ARBA00022723"/>
    </source>
</evidence>
<dbReference type="InterPro" id="IPR000938">
    <property type="entry name" value="CAP-Gly_domain"/>
</dbReference>
<feature type="domain" description="CAP-Gly" evidence="9">
    <location>
        <begin position="1008"/>
        <end position="1039"/>
    </location>
</feature>
<dbReference type="Gene3D" id="2.102.10.10">
    <property type="entry name" value="Rieske [2Fe-2S] iron-sulphur domain"/>
    <property type="match status" value="1"/>
</dbReference>
<dbReference type="Gene3D" id="2.30.30.190">
    <property type="entry name" value="CAP Gly-rich-like domain"/>
    <property type="match status" value="1"/>
</dbReference>
<evidence type="ECO:0000256" key="7">
    <source>
        <dbReference type="SAM" id="MobiDB-lite"/>
    </source>
</evidence>
<feature type="region of interest" description="Disordered" evidence="7">
    <location>
        <begin position="958"/>
        <end position="980"/>
    </location>
</feature>
<dbReference type="OrthoDB" id="185373at2759"/>
<keyword evidence="4" id="KW-0408">Iron</keyword>
<feature type="repeat" description="PPR" evidence="6">
    <location>
        <begin position="816"/>
        <end position="850"/>
    </location>
</feature>
<dbReference type="PANTHER" id="PTHR47936:SF1">
    <property type="entry name" value="PENTATRICOPEPTIDE REPEAT-CONTAINING PROTEIN GUN1, CHLOROPLASTIC"/>
    <property type="match status" value="1"/>
</dbReference>
<dbReference type="GO" id="GO:0051537">
    <property type="term" value="F:2 iron, 2 sulfur cluster binding"/>
    <property type="evidence" value="ECO:0007669"/>
    <property type="project" value="UniProtKB-KW"/>
</dbReference>
<keyword evidence="8" id="KW-1133">Transmembrane helix</keyword>
<dbReference type="PROSITE" id="PS51375">
    <property type="entry name" value="PPR"/>
    <property type="match status" value="3"/>
</dbReference>
<dbReference type="Gene3D" id="1.25.40.10">
    <property type="entry name" value="Tetratricopeptide repeat domain"/>
    <property type="match status" value="5"/>
</dbReference>
<feature type="compositionally biased region" description="Basic and acidic residues" evidence="7">
    <location>
        <begin position="20"/>
        <end position="38"/>
    </location>
</feature>
<feature type="repeat" description="PPR" evidence="6">
    <location>
        <begin position="640"/>
        <end position="674"/>
    </location>
</feature>
<dbReference type="SUPFAM" id="SSF48452">
    <property type="entry name" value="TPR-like"/>
    <property type="match status" value="1"/>
</dbReference>
<dbReference type="InterPro" id="IPR019734">
    <property type="entry name" value="TPR_rpt"/>
</dbReference>
<keyword evidence="8" id="KW-0812">Transmembrane</keyword>
<evidence type="ECO:0000256" key="3">
    <source>
        <dbReference type="ARBA" id="ARBA00022737"/>
    </source>
</evidence>
<keyword evidence="1" id="KW-0001">2Fe-2S</keyword>
<dbReference type="EMBL" id="LSRX01000006">
    <property type="protein sequence ID" value="OLQ15146.1"/>
    <property type="molecule type" value="Genomic_DNA"/>
</dbReference>
<dbReference type="Proteomes" id="UP000186817">
    <property type="component" value="Unassembled WGS sequence"/>
</dbReference>
<keyword evidence="5" id="KW-0411">Iron-sulfur</keyword>
<evidence type="ECO:0000256" key="8">
    <source>
        <dbReference type="SAM" id="Phobius"/>
    </source>
</evidence>
<feature type="region of interest" description="Disordered" evidence="7">
    <location>
        <begin position="1075"/>
        <end position="1109"/>
    </location>
</feature>
<feature type="domain" description="Rieske" evidence="10">
    <location>
        <begin position="1645"/>
        <end position="1751"/>
    </location>
</feature>
<protein>
    <submittedName>
        <fullName evidence="11">Pentatricopeptide repeat-containing protein, chloroplastic</fullName>
    </submittedName>
</protein>
<dbReference type="PROSITE" id="PS50245">
    <property type="entry name" value="CAP_GLY_2"/>
    <property type="match status" value="1"/>
</dbReference>
<evidence type="ECO:0000313" key="12">
    <source>
        <dbReference type="Proteomes" id="UP000186817"/>
    </source>
</evidence>
<dbReference type="InterPro" id="IPR036922">
    <property type="entry name" value="Rieske_2Fe-2S_sf"/>
</dbReference>
<dbReference type="PANTHER" id="PTHR47936">
    <property type="entry name" value="PPR_LONG DOMAIN-CONTAINING PROTEIN"/>
    <property type="match status" value="1"/>
</dbReference>
<evidence type="ECO:0000256" key="5">
    <source>
        <dbReference type="ARBA" id="ARBA00023014"/>
    </source>
</evidence>
<feature type="transmembrane region" description="Helical" evidence="8">
    <location>
        <begin position="1309"/>
        <end position="1329"/>
    </location>
</feature>
<dbReference type="InterPro" id="IPR002885">
    <property type="entry name" value="PPR_rpt"/>
</dbReference>
<evidence type="ECO:0000313" key="11">
    <source>
        <dbReference type="EMBL" id="OLQ15146.1"/>
    </source>
</evidence>
<dbReference type="Pfam" id="PF01302">
    <property type="entry name" value="CAP_GLY"/>
    <property type="match status" value="1"/>
</dbReference>
<evidence type="ECO:0000256" key="6">
    <source>
        <dbReference type="PROSITE-ProRule" id="PRU00708"/>
    </source>
</evidence>
<evidence type="ECO:0000259" key="9">
    <source>
        <dbReference type="PROSITE" id="PS50245"/>
    </source>
</evidence>
<dbReference type="SUPFAM" id="SSF74924">
    <property type="entry name" value="Cap-Gly domain"/>
    <property type="match status" value="1"/>
</dbReference>
<dbReference type="InterPro" id="IPR036859">
    <property type="entry name" value="CAP-Gly_dom_sf"/>
</dbReference>
<dbReference type="Pfam" id="PF01535">
    <property type="entry name" value="PPR"/>
    <property type="match status" value="3"/>
</dbReference>
<dbReference type="PROSITE" id="PS51296">
    <property type="entry name" value="RIESKE"/>
    <property type="match status" value="1"/>
</dbReference>
<keyword evidence="8" id="KW-0472">Membrane</keyword>
<accession>A0A1Q9F655</accession>
<feature type="transmembrane region" description="Helical" evidence="8">
    <location>
        <begin position="1532"/>
        <end position="1553"/>
    </location>
</feature>
<keyword evidence="2" id="KW-0479">Metal-binding</keyword>
<dbReference type="Pfam" id="PF13812">
    <property type="entry name" value="PPR_3"/>
    <property type="match status" value="2"/>
</dbReference>
<dbReference type="InterPro" id="IPR017941">
    <property type="entry name" value="Rieske_2Fe-2S"/>
</dbReference>
<organism evidence="11 12">
    <name type="scientific">Symbiodinium microadriaticum</name>
    <name type="common">Dinoflagellate</name>
    <name type="synonym">Zooxanthella microadriatica</name>
    <dbReference type="NCBI Taxonomy" id="2951"/>
    <lineage>
        <taxon>Eukaryota</taxon>
        <taxon>Sar</taxon>
        <taxon>Alveolata</taxon>
        <taxon>Dinophyceae</taxon>
        <taxon>Suessiales</taxon>
        <taxon>Symbiodiniaceae</taxon>
        <taxon>Symbiodinium</taxon>
    </lineage>
</organism>
<comment type="caution">
    <text evidence="11">The sequence shown here is derived from an EMBL/GenBank/DDBJ whole genome shotgun (WGS) entry which is preliminary data.</text>
</comment>
<dbReference type="SUPFAM" id="SSF50022">
    <property type="entry name" value="ISP domain"/>
    <property type="match status" value="1"/>
</dbReference>
<keyword evidence="12" id="KW-1185">Reference proteome</keyword>
<feature type="repeat" description="PPR" evidence="6">
    <location>
        <begin position="745"/>
        <end position="779"/>
    </location>
</feature>
<name>A0A1Q9F655_SYMMI</name>
<keyword evidence="3" id="KW-0677">Repeat</keyword>
<evidence type="ECO:0000256" key="4">
    <source>
        <dbReference type="ARBA" id="ARBA00023004"/>
    </source>
</evidence>
<sequence length="1904" mass="208021">MDPTFRIEGARGDCFASKKARCDVTSEKQADRKVREQQQAKQTRRRICQPLPADVRPPRFDFLEDGDLPEAPAKAPIAEPTPALAAAAEIVQEPPDLLSFEDSPGLDSDLLDMADGPGTAKALEKKNQGNALVKTKEFQGAVQAYEEALADLGDPSSAAAKALAAGLHANIAHCCLQLQLYRRAASAASHSLALDRTHSKALYRRCLALKALKMLPEARADFEKLAQTCHDLTEKDLKRSFFQHSKQVLGDASLTRCAASVSALATEAFGQDPQSTDLAPSCRRAQGELASFRANPRSATTALNQLVKDKRSVEAAKLLQELIYGRVAVDEVHFRAVLFGAAAAQSWMLAVHLLAEMEQCRIPYNKGACDAAISSCRSSGKWELALGLLASLHLATLVGDAVTFSNAMSSCLRDFRWPTCLALFRSISLRQVRPDSYCCSVALSSCKGQAWRVAQLLLLEDYTSANTICQNAALSAGGHWESVLDVVAGLETRQVQADTVTFSTALACEGFSDWPLALRIIDHMSTKKATPNIIAVNAGLSVCETRGEWEAALRLLKEAVAERLGPTAITLNTIISACQKSEAWEAGSGSQPTSEISETPGPQNQDSFSYNAAASACCRRQWRRSLQLLRCMMEEKISPTMISYSTMLEAFEKGGRWKHALAMLEVVNLARCVPDVICFGSVISAMEKAGQSHVACDVLREMEAYVVQPDRICHNAVLSACEKGSQWPEALDLLQGMDDRAVRRDVVSFNAVIRACAAVGSWINALSLLQDMLSLALTPDDISVNSAITACEKAAYWQMALLLLNQDMAGSLVSPSRISFNAALQACAQVAKWRMAVWLLEEMSMSHCTPDITSFISCSLALEAGHRGEQTAQLLSTLGTELASALNKVSRAYSFRVVASVLLETALQAPRGTLREAKLSVYFRCYKAFNKEDLGTVITPELNLQRQDAKFQEKDPQPFFVTRTGPKAPRKAMARSSQGDLGTATDAPFVLGQRVTVAGRLGTVRFAGSTKFAAGVWVGVELDEACGKNSGTVQDVEFYLEPLRTSQQSRDNAALNANCYYAELSNSIHAHLARPPAAQDNDKGNGLNHHGGEVNGRRRTSNGSESDYVPLPGARASNRIFSETKSVQFLRELSMIADEQAVNKIGAKMGPGTAVVFMLNSLTGLSLLTLPFGFAQAIRFSSSSVCAVRAEWVHGLYASMYPFDRCFITATFMLEALTIANALNYEKAEDRAIAERGIRERLHEEKQTFESMKESSKEVIERRGTLDLFKDELRAKNPASEFKIRERVELGAMGQAVLTSRMGRWGSTAIYVIIIVFTYGTASALVVTVCESLGHTVVSATAMLGFAPPTQLAWAQIQAREAASYQEGRHLPMVMELLQAVVTLAARQEEGNRLLREALIAFIGETAQGRSSPAAQRSRDSQNWAAAVAQIVDIVRLQMAGSSTAAGAVTPGALSAPGTPAGSGSAQSRVPRVRRERYGKCSTWAGLAAGVRRNWCEAWKDERNAAYTGSVIGSFLTTLPLCFTNLQKTKKFTVVIMIFRFLAIGIILLVGCFRRRLSKQTDIGNRGKLSQFLRDVRDLVSELLQKLCESKAGRFAAGSLCLVAAYKLLLMPRQRRTLDYFDNKSSKFLALRRKHFPPGFPNTWHAVCNAADVANGQVKSISALGTELVAFRGADGKVAVLDAFCPHMGAHLGSGGQVVGNSIRCPFHGWDFDRHGQCQRIPYTTRLTEEIRKSAQTRAYETREVLGRIFIWFDAEGRPPQWEMEAGKDLEDSLAAGDSYVVVMRRTEFHQHCCEMHMNSADPYHFQTLHAPLPIPGFGWMIKGIHSIKTTYGEGELFGKVEKRGHLTLFREKTMGMYLFGVDRSRGLDDPGAAAGDANGFVKRCLVRNDELPCWMARAAVESE</sequence>
<dbReference type="SMART" id="SM00028">
    <property type="entry name" value="TPR"/>
    <property type="match status" value="3"/>
</dbReference>
<dbReference type="Pfam" id="PF00355">
    <property type="entry name" value="Rieske"/>
    <property type="match status" value="1"/>
</dbReference>
<gene>
    <name evidence="11" type="ORF">AK812_SmicGene607</name>
</gene>
<feature type="region of interest" description="Disordered" evidence="7">
    <location>
        <begin position="18"/>
        <end position="59"/>
    </location>
</feature>
<evidence type="ECO:0000259" key="10">
    <source>
        <dbReference type="PROSITE" id="PS51296"/>
    </source>
</evidence>